<dbReference type="EnsemblBacteria" id="ABF42540">
    <property type="protein sequence ID" value="ABF42540"/>
    <property type="gene ID" value="Acid345_3539"/>
</dbReference>
<protein>
    <submittedName>
        <fullName evidence="2">Uncharacterized protein</fullName>
    </submittedName>
</protein>
<dbReference type="AlphaFoldDB" id="Q1IKR0"/>
<feature type="signal peptide" evidence="1">
    <location>
        <begin position="1"/>
        <end position="31"/>
    </location>
</feature>
<sequence length="229" mass="25653">MSNVLRMRPKNTVFRTSLLLLFALVSALPMASSVLPTTLKGLTTSAELVVVGKVSRVLKVKGVSIAEFEVSETLKGQRYEKIYYLAQPSWTCDIADAIVGEKSLLFLEHYAFRPPVEVVEEPKAGVVSLDRFSSEFEEPRGFREGVMELTGNTPFFEIHWSGRGRMPIRTVNGRELATLWVGDVALPKDIHTFAGPEPKYSFIRSVALAEIVEFVRTNTKARIVLKLHR</sequence>
<organism evidence="2 3">
    <name type="scientific">Koribacter versatilis (strain Ellin345)</name>
    <dbReference type="NCBI Taxonomy" id="204669"/>
    <lineage>
        <taxon>Bacteria</taxon>
        <taxon>Pseudomonadati</taxon>
        <taxon>Acidobacteriota</taxon>
        <taxon>Terriglobia</taxon>
        <taxon>Terriglobales</taxon>
        <taxon>Candidatus Korobacteraceae</taxon>
        <taxon>Candidatus Korobacter</taxon>
    </lineage>
</organism>
<evidence type="ECO:0000313" key="3">
    <source>
        <dbReference type="Proteomes" id="UP000002432"/>
    </source>
</evidence>
<keyword evidence="3" id="KW-1185">Reference proteome</keyword>
<name>Q1IKR0_KORVE</name>
<dbReference type="Proteomes" id="UP000002432">
    <property type="component" value="Chromosome"/>
</dbReference>
<evidence type="ECO:0000256" key="1">
    <source>
        <dbReference type="SAM" id="SignalP"/>
    </source>
</evidence>
<dbReference type="EMBL" id="CP000360">
    <property type="protein sequence ID" value="ABF42540.1"/>
    <property type="molecule type" value="Genomic_DNA"/>
</dbReference>
<proteinExistence type="predicted"/>
<accession>Q1IKR0</accession>
<dbReference type="KEGG" id="aba:Acid345_3539"/>
<gene>
    <name evidence="2" type="ordered locus">Acid345_3539</name>
</gene>
<reference evidence="2 3" key="1">
    <citation type="journal article" date="2009" name="Appl. Environ. Microbiol.">
        <title>Three genomes from the phylum Acidobacteria provide insight into the lifestyles of these microorganisms in soils.</title>
        <authorList>
            <person name="Ward N.L."/>
            <person name="Challacombe J.F."/>
            <person name="Janssen P.H."/>
            <person name="Henrissat B."/>
            <person name="Coutinho P.M."/>
            <person name="Wu M."/>
            <person name="Xie G."/>
            <person name="Haft D.H."/>
            <person name="Sait M."/>
            <person name="Badger J."/>
            <person name="Barabote R.D."/>
            <person name="Bradley B."/>
            <person name="Brettin T.S."/>
            <person name="Brinkac L.M."/>
            <person name="Bruce D."/>
            <person name="Creasy T."/>
            <person name="Daugherty S.C."/>
            <person name="Davidsen T.M."/>
            <person name="DeBoy R.T."/>
            <person name="Detter J.C."/>
            <person name="Dodson R.J."/>
            <person name="Durkin A.S."/>
            <person name="Ganapathy A."/>
            <person name="Gwinn-Giglio M."/>
            <person name="Han C.S."/>
            <person name="Khouri H."/>
            <person name="Kiss H."/>
            <person name="Kothari S.P."/>
            <person name="Madupu R."/>
            <person name="Nelson K.E."/>
            <person name="Nelson W.C."/>
            <person name="Paulsen I."/>
            <person name="Penn K."/>
            <person name="Ren Q."/>
            <person name="Rosovitz M.J."/>
            <person name="Selengut J.D."/>
            <person name="Shrivastava S."/>
            <person name="Sullivan S.A."/>
            <person name="Tapia R."/>
            <person name="Thompson L.S."/>
            <person name="Watkins K.L."/>
            <person name="Yang Q."/>
            <person name="Yu C."/>
            <person name="Zafar N."/>
            <person name="Zhou L."/>
            <person name="Kuske C.R."/>
        </authorList>
    </citation>
    <scope>NUCLEOTIDE SEQUENCE [LARGE SCALE GENOMIC DNA]</scope>
    <source>
        <strain evidence="2 3">Ellin345</strain>
    </source>
</reference>
<dbReference type="HOGENOM" id="CLU_1208512_0_0_0"/>
<feature type="chain" id="PRO_5004190875" evidence="1">
    <location>
        <begin position="32"/>
        <end position="229"/>
    </location>
</feature>
<keyword evidence="1" id="KW-0732">Signal</keyword>
<evidence type="ECO:0000313" key="2">
    <source>
        <dbReference type="EMBL" id="ABF42540.1"/>
    </source>
</evidence>
<dbReference type="RefSeq" id="WP_011524339.1">
    <property type="nucleotide sequence ID" value="NC_008009.1"/>
</dbReference>